<evidence type="ECO:0000313" key="2">
    <source>
        <dbReference type="EMBL" id="SUZ61201.1"/>
    </source>
</evidence>
<reference evidence="2" key="1">
    <citation type="submission" date="2018-05" db="EMBL/GenBank/DDBJ databases">
        <authorList>
            <person name="Lanie J.A."/>
            <person name="Ng W.-L."/>
            <person name="Kazmierczak K.M."/>
            <person name="Andrzejewski T.M."/>
            <person name="Davidsen T.M."/>
            <person name="Wayne K.J."/>
            <person name="Tettelin H."/>
            <person name="Glass J.I."/>
            <person name="Rusch D."/>
            <person name="Podicherti R."/>
            <person name="Tsui H.-C.T."/>
            <person name="Winkler M.E."/>
        </authorList>
    </citation>
    <scope>NUCLEOTIDE SEQUENCE</scope>
</reference>
<protein>
    <recommendedName>
        <fullName evidence="1">Carbohydrate kinase PfkB domain-containing protein</fullName>
    </recommendedName>
</protein>
<organism evidence="2">
    <name type="scientific">marine metagenome</name>
    <dbReference type="NCBI Taxonomy" id="408172"/>
    <lineage>
        <taxon>unclassified sequences</taxon>
        <taxon>metagenomes</taxon>
        <taxon>ecological metagenomes</taxon>
    </lineage>
</organism>
<dbReference type="PANTHER" id="PTHR42774">
    <property type="entry name" value="PHOSPHOTRANSFERASE SYSTEM TRANSPORT PROTEIN"/>
    <property type="match status" value="1"/>
</dbReference>
<dbReference type="EMBL" id="UINC01000787">
    <property type="protein sequence ID" value="SUZ61201.1"/>
    <property type="molecule type" value="Genomic_DNA"/>
</dbReference>
<dbReference type="InterPro" id="IPR029056">
    <property type="entry name" value="Ribokinase-like"/>
</dbReference>
<proteinExistence type="predicted"/>
<dbReference type="InterPro" id="IPR011611">
    <property type="entry name" value="PfkB_dom"/>
</dbReference>
<gene>
    <name evidence="2" type="ORF">METZ01_LOCUS14055</name>
</gene>
<dbReference type="Gene3D" id="3.40.1190.20">
    <property type="match status" value="1"/>
</dbReference>
<dbReference type="AlphaFoldDB" id="A0A381P2Q8"/>
<dbReference type="PANTHER" id="PTHR42774:SF3">
    <property type="entry name" value="KETOHEXOKINASE"/>
    <property type="match status" value="1"/>
</dbReference>
<feature type="domain" description="Carbohydrate kinase PfkB" evidence="1">
    <location>
        <begin position="27"/>
        <end position="279"/>
    </location>
</feature>
<dbReference type="InterPro" id="IPR052562">
    <property type="entry name" value="Ketohexokinase-related"/>
</dbReference>
<evidence type="ECO:0000259" key="1">
    <source>
        <dbReference type="Pfam" id="PF00294"/>
    </source>
</evidence>
<accession>A0A381P2Q8</accession>
<dbReference type="SUPFAM" id="SSF53613">
    <property type="entry name" value="Ribokinase-like"/>
    <property type="match status" value="1"/>
</dbReference>
<dbReference type="Pfam" id="PF00294">
    <property type="entry name" value="PfkB"/>
    <property type="match status" value="1"/>
</dbReference>
<name>A0A381P2Q8_9ZZZZ</name>
<sequence>MVSFGMVVPSTLLIVDQLPQVNTGVIPNEATEYIGDDAAIVAITLRGWGVRSGLIGTKLGNDARGRTTAKQLRELGLAGRHSVSSKLSTPYEVTISDRDGNRTFYWQRSPEVLSTLKSADLSLMDGTRLLYVDWYDQDYILRPMEKAACNGIPVFLNFEHGHQDPELLSRFASHATICQAVTDEAQVGNNAAEIAQNLLDAGASLALVTMAKDGCLAMSRKEAFRVYAPRVDVVDASAAGATFSTGFIYGHLQEWSLKEKVEFAVAAASLKCTTVGLCSFPIDQILSLAAGLKSERW</sequence>